<dbReference type="PANTHER" id="PTHR46599:SF6">
    <property type="entry name" value="DUAL SPECIFICITY PHOSPHATASE 26"/>
    <property type="match status" value="1"/>
</dbReference>
<dbReference type="EMBL" id="CARXXK010001019">
    <property type="protein sequence ID" value="CAI6372123.1"/>
    <property type="molecule type" value="Genomic_DNA"/>
</dbReference>
<dbReference type="InterPro" id="IPR029526">
    <property type="entry name" value="PGBD"/>
</dbReference>
<feature type="domain" description="PiggyBac transposable element-derived protein" evidence="1">
    <location>
        <begin position="1"/>
        <end position="274"/>
    </location>
</feature>
<name>A0AAV0XWG7_9HEMI</name>
<gene>
    <name evidence="2" type="ORF">MEUPH1_LOCUS26043</name>
</gene>
<evidence type="ECO:0000259" key="1">
    <source>
        <dbReference type="Pfam" id="PF13843"/>
    </source>
</evidence>
<sequence>MSSQRFCFLMRNLRFDNFTDREQRREIDKLAAIRELFEIILHNFQTNFIPSEYLTIDEQLISFRGRCSFRQYIPSKPARYGIKIFALVDVKNAYTYNLEVYVGTQPDGPYKINNSPNNVVTRLVQPIEGTKRNITIDNWFTSLPLVLQLLEEKKLTVVGTMRRNKTCIPKQFADPKNRPINSSLFGFPKDCTLTSYVPKKNKVVIAVSTLHHDNNIDPTTGDKKKPDIITFYNQTKCGVDRLDQMCSLYDVARNSRRWPLTIFFNLLNISCINALNVYSANKNYAKVNRADFLETLALCLIRPNTERRILNKNLPKSIRFRGRKLLGLEKETETEKNVKTKRPGGVGKCHLCGRARNKSTRNSCETCYKWACNDHLKYICDCCFNKKHQYSTSSDEMDTN</sequence>
<dbReference type="AlphaFoldDB" id="A0AAV0XWG7"/>
<comment type="caution">
    <text evidence="2">The sequence shown here is derived from an EMBL/GenBank/DDBJ whole genome shotgun (WGS) entry which is preliminary data.</text>
</comment>
<evidence type="ECO:0000313" key="3">
    <source>
        <dbReference type="Proteomes" id="UP001160148"/>
    </source>
</evidence>
<proteinExistence type="predicted"/>
<keyword evidence="3" id="KW-1185">Reference proteome</keyword>
<dbReference type="PANTHER" id="PTHR46599">
    <property type="entry name" value="PIGGYBAC TRANSPOSABLE ELEMENT-DERIVED PROTEIN 4"/>
    <property type="match status" value="1"/>
</dbReference>
<evidence type="ECO:0000313" key="2">
    <source>
        <dbReference type="EMBL" id="CAI6372123.1"/>
    </source>
</evidence>
<organism evidence="2 3">
    <name type="scientific">Macrosiphum euphorbiae</name>
    <name type="common">potato aphid</name>
    <dbReference type="NCBI Taxonomy" id="13131"/>
    <lineage>
        <taxon>Eukaryota</taxon>
        <taxon>Metazoa</taxon>
        <taxon>Ecdysozoa</taxon>
        <taxon>Arthropoda</taxon>
        <taxon>Hexapoda</taxon>
        <taxon>Insecta</taxon>
        <taxon>Pterygota</taxon>
        <taxon>Neoptera</taxon>
        <taxon>Paraneoptera</taxon>
        <taxon>Hemiptera</taxon>
        <taxon>Sternorrhyncha</taxon>
        <taxon>Aphidomorpha</taxon>
        <taxon>Aphidoidea</taxon>
        <taxon>Aphididae</taxon>
        <taxon>Macrosiphini</taxon>
        <taxon>Macrosiphum</taxon>
    </lineage>
</organism>
<dbReference type="Pfam" id="PF13843">
    <property type="entry name" value="DDE_Tnp_1_7"/>
    <property type="match status" value="1"/>
</dbReference>
<accession>A0AAV0XWG7</accession>
<reference evidence="2 3" key="1">
    <citation type="submission" date="2023-01" db="EMBL/GenBank/DDBJ databases">
        <authorList>
            <person name="Whitehead M."/>
        </authorList>
    </citation>
    <scope>NUCLEOTIDE SEQUENCE [LARGE SCALE GENOMIC DNA]</scope>
</reference>
<protein>
    <recommendedName>
        <fullName evidence="1">PiggyBac transposable element-derived protein domain-containing protein</fullName>
    </recommendedName>
</protein>
<dbReference type="Proteomes" id="UP001160148">
    <property type="component" value="Unassembled WGS sequence"/>
</dbReference>